<proteinExistence type="predicted"/>
<protein>
    <submittedName>
        <fullName evidence="1">Uncharacterized protein</fullName>
    </submittedName>
</protein>
<dbReference type="Proteomes" id="UP000186955">
    <property type="component" value="Unassembled WGS sequence"/>
</dbReference>
<sequence>MADLAYRPDETCHRLSIPPCYSSSASWYPPSKLLSTALLLLFLDALNCLFEVAESLLCPAHGRHETQHADSKSGMQNIPARDVTGKDRKAARFMWNGDWSRVECCRLQINSVRSIQLHEQCVFKAIKRFSELAGHSLNVFNEHENQLKAYLLLGRHDGEM</sequence>
<dbReference type="AlphaFoldDB" id="A0A1Q5TCP6"/>
<evidence type="ECO:0000313" key="2">
    <source>
        <dbReference type="Proteomes" id="UP000186955"/>
    </source>
</evidence>
<reference evidence="1 2" key="1">
    <citation type="submission" date="2016-10" db="EMBL/GenBank/DDBJ databases">
        <title>Genome sequence of the ascomycete fungus Penicillium subrubescens.</title>
        <authorList>
            <person name="De Vries R.P."/>
            <person name="Peng M."/>
            <person name="Dilokpimol A."/>
            <person name="Hilden K."/>
            <person name="Makela M.R."/>
            <person name="Grigoriev I."/>
            <person name="Riley R."/>
            <person name="Granchi Z."/>
        </authorList>
    </citation>
    <scope>NUCLEOTIDE SEQUENCE [LARGE SCALE GENOMIC DNA]</scope>
    <source>
        <strain evidence="1 2">CBS 132785</strain>
    </source>
</reference>
<dbReference type="EMBL" id="MNBE01000682">
    <property type="protein sequence ID" value="OKO98003.1"/>
    <property type="molecule type" value="Genomic_DNA"/>
</dbReference>
<gene>
    <name evidence="1" type="ORF">PENSUB_9583</name>
</gene>
<accession>A0A1Q5TCP6</accession>
<organism evidence="1 2">
    <name type="scientific">Penicillium subrubescens</name>
    <dbReference type="NCBI Taxonomy" id="1316194"/>
    <lineage>
        <taxon>Eukaryota</taxon>
        <taxon>Fungi</taxon>
        <taxon>Dikarya</taxon>
        <taxon>Ascomycota</taxon>
        <taxon>Pezizomycotina</taxon>
        <taxon>Eurotiomycetes</taxon>
        <taxon>Eurotiomycetidae</taxon>
        <taxon>Eurotiales</taxon>
        <taxon>Aspergillaceae</taxon>
        <taxon>Penicillium</taxon>
    </lineage>
</organism>
<comment type="caution">
    <text evidence="1">The sequence shown here is derived from an EMBL/GenBank/DDBJ whole genome shotgun (WGS) entry which is preliminary data.</text>
</comment>
<keyword evidence="2" id="KW-1185">Reference proteome</keyword>
<evidence type="ECO:0000313" key="1">
    <source>
        <dbReference type="EMBL" id="OKO98003.1"/>
    </source>
</evidence>
<name>A0A1Q5TCP6_9EURO</name>